<dbReference type="InterPro" id="IPR038109">
    <property type="entry name" value="DNA_bind_recomb_sf"/>
</dbReference>
<dbReference type="SUPFAM" id="SSF53041">
    <property type="entry name" value="Resolvase-like"/>
    <property type="match status" value="1"/>
</dbReference>
<dbReference type="SMART" id="SM00857">
    <property type="entry name" value="Resolvase"/>
    <property type="match status" value="1"/>
</dbReference>
<gene>
    <name evidence="3" type="ORF">LRN_0466</name>
</gene>
<dbReference type="Pfam" id="PF00239">
    <property type="entry name" value="Resolvase"/>
    <property type="match status" value="1"/>
</dbReference>
<evidence type="ECO:0000259" key="2">
    <source>
        <dbReference type="PROSITE" id="PS51737"/>
    </source>
</evidence>
<dbReference type="PANTHER" id="PTHR30461:SF23">
    <property type="entry name" value="DNA RECOMBINASE-RELATED"/>
    <property type="match status" value="1"/>
</dbReference>
<accession>A0A837DVS0</accession>
<dbReference type="InterPro" id="IPR050639">
    <property type="entry name" value="SSR_resolvase"/>
</dbReference>
<dbReference type="InterPro" id="IPR036162">
    <property type="entry name" value="Resolvase-like_N_sf"/>
</dbReference>
<dbReference type="Gene3D" id="3.90.1750.20">
    <property type="entry name" value="Putative Large Serine Recombinase, Chain B, Domain 2"/>
    <property type="match status" value="1"/>
</dbReference>
<dbReference type="InterPro" id="IPR011109">
    <property type="entry name" value="DNA_bind_recombinase_dom"/>
</dbReference>
<dbReference type="AlphaFoldDB" id="A0A837DVS0"/>
<evidence type="ECO:0000313" key="4">
    <source>
        <dbReference type="Proteomes" id="UP000031011"/>
    </source>
</evidence>
<reference evidence="3 4" key="1">
    <citation type="journal article" date="2015" name="BMC Microbiol.">
        <title>Lactobacillus ruminis strains cluster according to their mammalian gut source.</title>
        <authorList>
            <person name="O' Donnell M.M."/>
            <person name="Harris H.M."/>
            <person name="Lynch D.B."/>
            <person name="Ross R.P."/>
            <person name="O'Toole P.W."/>
        </authorList>
    </citation>
    <scope>NUCLEOTIDE SEQUENCE [LARGE SCALE GENOMIC DNA]</scope>
    <source>
        <strain evidence="3 4">DPC 6832</strain>
    </source>
</reference>
<evidence type="ECO:0000259" key="1">
    <source>
        <dbReference type="PROSITE" id="PS51736"/>
    </source>
</evidence>
<dbReference type="Pfam" id="PF13408">
    <property type="entry name" value="Zn_ribbon_recom"/>
    <property type="match status" value="1"/>
</dbReference>
<dbReference type="PROSITE" id="PS51737">
    <property type="entry name" value="RECOMBINASE_DNA_BIND"/>
    <property type="match status" value="1"/>
</dbReference>
<name>A0A837DVS0_9LACO</name>
<dbReference type="PANTHER" id="PTHR30461">
    <property type="entry name" value="DNA-INVERTASE FROM LAMBDOID PROPHAGE"/>
    <property type="match status" value="1"/>
</dbReference>
<dbReference type="Gene3D" id="3.40.50.1390">
    <property type="entry name" value="Resolvase, N-terminal catalytic domain"/>
    <property type="match status" value="1"/>
</dbReference>
<dbReference type="GO" id="GO:0003677">
    <property type="term" value="F:DNA binding"/>
    <property type="evidence" value="ECO:0007669"/>
    <property type="project" value="InterPro"/>
</dbReference>
<evidence type="ECO:0000313" key="3">
    <source>
        <dbReference type="EMBL" id="KIC04463.1"/>
    </source>
</evidence>
<proteinExistence type="predicted"/>
<dbReference type="CDD" id="cd00338">
    <property type="entry name" value="Ser_Recombinase"/>
    <property type="match status" value="1"/>
</dbReference>
<dbReference type="Pfam" id="PF07508">
    <property type="entry name" value="Recombinase"/>
    <property type="match status" value="1"/>
</dbReference>
<dbReference type="InterPro" id="IPR006119">
    <property type="entry name" value="Resolv_N"/>
</dbReference>
<organism evidence="3 4">
    <name type="scientific">Ligilactobacillus ruminis DPC 6832</name>
    <dbReference type="NCBI Taxonomy" id="1402208"/>
    <lineage>
        <taxon>Bacteria</taxon>
        <taxon>Bacillati</taxon>
        <taxon>Bacillota</taxon>
        <taxon>Bacilli</taxon>
        <taxon>Lactobacillales</taxon>
        <taxon>Lactobacillaceae</taxon>
        <taxon>Ligilactobacillus</taxon>
    </lineage>
</organism>
<comment type="caution">
    <text evidence="3">The sequence shown here is derived from an EMBL/GenBank/DDBJ whole genome shotgun (WGS) entry which is preliminary data.</text>
</comment>
<dbReference type="Proteomes" id="UP000031011">
    <property type="component" value="Unassembled WGS sequence"/>
</dbReference>
<feature type="domain" description="Recombinase" evidence="2">
    <location>
        <begin position="183"/>
        <end position="309"/>
    </location>
</feature>
<dbReference type="PROSITE" id="PS51736">
    <property type="entry name" value="RECOMBINASES_3"/>
    <property type="match status" value="1"/>
</dbReference>
<dbReference type="GO" id="GO:0000150">
    <property type="term" value="F:DNA strand exchange activity"/>
    <property type="evidence" value="ECO:0007669"/>
    <property type="project" value="InterPro"/>
</dbReference>
<dbReference type="EMBL" id="AWYA01000101">
    <property type="protein sequence ID" value="KIC04463.1"/>
    <property type="molecule type" value="Genomic_DNA"/>
</dbReference>
<protein>
    <submittedName>
        <fullName evidence="3">Recombinase-Resolvase</fullName>
    </submittedName>
</protein>
<dbReference type="InterPro" id="IPR025827">
    <property type="entry name" value="Zn_ribbon_recom_dom"/>
</dbReference>
<feature type="domain" description="Resolvase/invertase-type recombinase catalytic" evidence="1">
    <location>
        <begin position="26"/>
        <end position="174"/>
    </location>
</feature>
<sequence length="522" mass="60345">MGKVTFIPARRQVGNNIKKQEKPKLRVAAYCRVSTDSDEQETSYETQVSHYKEYVQKNPEWQLAGVFADDGISGTNTKKRDEFNRMINECMAGNIDMIITKSISRFARNTLDCLKYVRQLKNKNIPIYFEKESINTMDAKGEVLITIMASLAQQESQSLSQNVKLGLQYRYQQGKVMVNHNHFLGYTKDENGNLVIDPVQAEVVKRIYREYLEGYSMKKICQHLEADGALTGAGNTKWYDSTINKILRNEKYMGDALLQKTYTTDFLTKKRVKNTGIVPQYYVENNHEAIIPKDIFMQVQAELARRRNVRTGKSGKKRCFSGNNCFSQIVCCGHCGELYRRIHWNNHGKKSIVWRCISRLEPSFAKENCTNRTVHEETLKEISLKAINQICNDSDSFINQIQENVAKAIVNTDSLSPEGIDKRLEELQKELIHKVNNKQEYDAIADEIFRLRDQKQQSLMDAETQKKNLRRVKDLQDFIKDQSTEITEFDESLVRRLVESITVFNDHFTVEFKSGITVDIND</sequence>